<protein>
    <recommendedName>
        <fullName evidence="11">Probable aspartate--tRNA ligase, cytoplasmic</fullName>
        <ecNumber evidence="3">6.1.1.12</ecNumber>
    </recommendedName>
</protein>
<dbReference type="HAMAP" id="MF_02075">
    <property type="entry name" value="Asp_tRNA_synth_type2"/>
    <property type="match status" value="1"/>
</dbReference>
<evidence type="ECO:0000256" key="4">
    <source>
        <dbReference type="ARBA" id="ARBA00022490"/>
    </source>
</evidence>
<dbReference type="STRING" id="253628.A0A0D1YJN7"/>
<evidence type="ECO:0000256" key="6">
    <source>
        <dbReference type="ARBA" id="ARBA00022741"/>
    </source>
</evidence>
<dbReference type="GeneID" id="27315549"/>
<comment type="subcellular location">
    <subcellularLocation>
        <location evidence="1">Cytoplasm</location>
    </subcellularLocation>
</comment>
<evidence type="ECO:0000259" key="13">
    <source>
        <dbReference type="PROSITE" id="PS50862"/>
    </source>
</evidence>
<dbReference type="SUPFAM" id="SSF55681">
    <property type="entry name" value="Class II aaRS and biotin synthetases"/>
    <property type="match status" value="1"/>
</dbReference>
<dbReference type="InterPro" id="IPR002312">
    <property type="entry name" value="Asp/Asn-tRNA-synth_IIb"/>
</dbReference>
<evidence type="ECO:0000313" key="14">
    <source>
        <dbReference type="EMBL" id="KIW01062.1"/>
    </source>
</evidence>
<dbReference type="GO" id="GO:0005829">
    <property type="term" value="C:cytosol"/>
    <property type="evidence" value="ECO:0007669"/>
    <property type="project" value="TreeGrafter"/>
</dbReference>
<keyword evidence="9" id="KW-0030">Aminoacyl-tRNA synthetase</keyword>
<dbReference type="OrthoDB" id="372395at2759"/>
<dbReference type="InParanoid" id="A0A0D1YJN7"/>
<dbReference type="GO" id="GO:0004815">
    <property type="term" value="F:aspartate-tRNA ligase activity"/>
    <property type="evidence" value="ECO:0007669"/>
    <property type="project" value="UniProtKB-EC"/>
</dbReference>
<keyword evidence="5 14" id="KW-0436">Ligase</keyword>
<dbReference type="GO" id="GO:0006422">
    <property type="term" value="P:aspartyl-tRNA aminoacylation"/>
    <property type="evidence" value="ECO:0007669"/>
    <property type="project" value="InterPro"/>
</dbReference>
<keyword evidence="8" id="KW-0648">Protein biosynthesis</keyword>
<dbReference type="FunFam" id="3.30.930.10:FF:000038">
    <property type="entry name" value="Aspartate--tRNA ligase"/>
    <property type="match status" value="1"/>
</dbReference>
<evidence type="ECO:0000256" key="5">
    <source>
        <dbReference type="ARBA" id="ARBA00022598"/>
    </source>
</evidence>
<evidence type="ECO:0000256" key="3">
    <source>
        <dbReference type="ARBA" id="ARBA00012841"/>
    </source>
</evidence>
<dbReference type="CDD" id="cd04320">
    <property type="entry name" value="AspRS_cyto_N"/>
    <property type="match status" value="1"/>
</dbReference>
<dbReference type="EMBL" id="KN847558">
    <property type="protein sequence ID" value="KIW01062.1"/>
    <property type="molecule type" value="Genomic_DNA"/>
</dbReference>
<dbReference type="AlphaFoldDB" id="A0A0D1YJN7"/>
<dbReference type="EC" id="6.1.1.12" evidence="3"/>
<dbReference type="Pfam" id="PF00152">
    <property type="entry name" value="tRNA-synt_2"/>
    <property type="match status" value="1"/>
</dbReference>
<dbReference type="GO" id="GO:0017101">
    <property type="term" value="C:aminoacyl-tRNA synthetase multienzyme complex"/>
    <property type="evidence" value="ECO:0007669"/>
    <property type="project" value="TreeGrafter"/>
</dbReference>
<dbReference type="PRINTS" id="PR01042">
    <property type="entry name" value="TRNASYNTHASP"/>
</dbReference>
<evidence type="ECO:0000256" key="12">
    <source>
        <dbReference type="SAM" id="MobiDB-lite"/>
    </source>
</evidence>
<accession>A0A0D1YJN7</accession>
<dbReference type="PROSITE" id="PS50862">
    <property type="entry name" value="AA_TRNA_LIGASE_II"/>
    <property type="match status" value="1"/>
</dbReference>
<evidence type="ECO:0000256" key="11">
    <source>
        <dbReference type="ARBA" id="ARBA00070516"/>
    </source>
</evidence>
<dbReference type="Proteomes" id="UP000053259">
    <property type="component" value="Unassembled WGS sequence"/>
</dbReference>
<dbReference type="NCBIfam" id="TIGR00458">
    <property type="entry name" value="aspS_nondisc"/>
    <property type="match status" value="1"/>
</dbReference>
<dbReference type="FunCoup" id="A0A0D1YJN7">
    <property type="interactions" value="1203"/>
</dbReference>
<dbReference type="PANTHER" id="PTHR43450:SF1">
    <property type="entry name" value="ASPARTATE--TRNA LIGASE, CYTOPLASMIC"/>
    <property type="match status" value="1"/>
</dbReference>
<evidence type="ECO:0000256" key="8">
    <source>
        <dbReference type="ARBA" id="ARBA00022917"/>
    </source>
</evidence>
<feature type="compositionally biased region" description="Basic and acidic residues" evidence="12">
    <location>
        <begin position="1"/>
        <end position="13"/>
    </location>
</feature>
<dbReference type="VEuPathDB" id="FungiDB:PV09_07576"/>
<keyword evidence="15" id="KW-1185">Reference proteome</keyword>
<dbReference type="InterPro" id="IPR006195">
    <property type="entry name" value="aa-tRNA-synth_II"/>
</dbReference>
<dbReference type="CDD" id="cd00776">
    <property type="entry name" value="AsxRS_core"/>
    <property type="match status" value="1"/>
</dbReference>
<dbReference type="Gene3D" id="2.40.50.140">
    <property type="entry name" value="Nucleic acid-binding proteins"/>
    <property type="match status" value="1"/>
</dbReference>
<comment type="similarity">
    <text evidence="2">Belongs to the class-II aminoacyl-tRNA synthetase family. Type 2 subfamily.</text>
</comment>
<dbReference type="GO" id="GO:0005524">
    <property type="term" value="F:ATP binding"/>
    <property type="evidence" value="ECO:0007669"/>
    <property type="project" value="UniProtKB-KW"/>
</dbReference>
<evidence type="ECO:0000256" key="7">
    <source>
        <dbReference type="ARBA" id="ARBA00022840"/>
    </source>
</evidence>
<dbReference type="RefSeq" id="XP_016210931.1">
    <property type="nucleotide sequence ID" value="XM_016361356.1"/>
</dbReference>
<dbReference type="PANTHER" id="PTHR43450">
    <property type="entry name" value="ASPARTYL-TRNA SYNTHETASE"/>
    <property type="match status" value="1"/>
</dbReference>
<evidence type="ECO:0000256" key="1">
    <source>
        <dbReference type="ARBA" id="ARBA00004496"/>
    </source>
</evidence>
<dbReference type="InterPro" id="IPR045864">
    <property type="entry name" value="aa-tRNA-synth_II/BPL/LPL"/>
</dbReference>
<feature type="region of interest" description="Disordered" evidence="12">
    <location>
        <begin position="1"/>
        <end position="75"/>
    </location>
</feature>
<evidence type="ECO:0000256" key="9">
    <source>
        <dbReference type="ARBA" id="ARBA00023146"/>
    </source>
</evidence>
<dbReference type="HOGENOM" id="CLU_004553_2_1_1"/>
<keyword evidence="7" id="KW-0067">ATP-binding</keyword>
<dbReference type="InterPro" id="IPR012340">
    <property type="entry name" value="NA-bd_OB-fold"/>
</dbReference>
<reference evidence="14 15" key="1">
    <citation type="submission" date="2015-01" db="EMBL/GenBank/DDBJ databases">
        <title>The Genome Sequence of Ochroconis gallopava CBS43764.</title>
        <authorList>
            <consortium name="The Broad Institute Genomics Platform"/>
            <person name="Cuomo C."/>
            <person name="de Hoog S."/>
            <person name="Gorbushina A."/>
            <person name="Stielow B."/>
            <person name="Teixiera M."/>
            <person name="Abouelleil A."/>
            <person name="Chapman S.B."/>
            <person name="Priest M."/>
            <person name="Young S.K."/>
            <person name="Wortman J."/>
            <person name="Nusbaum C."/>
            <person name="Birren B."/>
        </authorList>
    </citation>
    <scope>NUCLEOTIDE SEQUENCE [LARGE SCALE GENOMIC DNA]</scope>
    <source>
        <strain evidence="14 15">CBS 43764</strain>
    </source>
</reference>
<feature type="domain" description="Aminoacyl-transfer RNA synthetases class-II family profile" evidence="13">
    <location>
        <begin position="243"/>
        <end position="557"/>
    </location>
</feature>
<evidence type="ECO:0000256" key="10">
    <source>
        <dbReference type="ARBA" id="ARBA00047904"/>
    </source>
</evidence>
<dbReference type="GO" id="GO:0003723">
    <property type="term" value="F:RNA binding"/>
    <property type="evidence" value="ECO:0007669"/>
    <property type="project" value="TreeGrafter"/>
</dbReference>
<evidence type="ECO:0000313" key="15">
    <source>
        <dbReference type="Proteomes" id="UP000053259"/>
    </source>
</evidence>
<evidence type="ECO:0000256" key="2">
    <source>
        <dbReference type="ARBA" id="ARBA00005312"/>
    </source>
</evidence>
<comment type="catalytic activity">
    <reaction evidence="10">
        <text>tRNA(Asp) + L-aspartate + ATP = L-aspartyl-tRNA(Asp) + AMP + diphosphate</text>
        <dbReference type="Rhea" id="RHEA:19649"/>
        <dbReference type="Rhea" id="RHEA-COMP:9660"/>
        <dbReference type="Rhea" id="RHEA-COMP:9678"/>
        <dbReference type="ChEBI" id="CHEBI:29991"/>
        <dbReference type="ChEBI" id="CHEBI:30616"/>
        <dbReference type="ChEBI" id="CHEBI:33019"/>
        <dbReference type="ChEBI" id="CHEBI:78442"/>
        <dbReference type="ChEBI" id="CHEBI:78516"/>
        <dbReference type="ChEBI" id="CHEBI:456215"/>
        <dbReference type="EC" id="6.1.1.12"/>
    </reaction>
</comment>
<keyword evidence="4" id="KW-0963">Cytoplasm</keyword>
<name>A0A0D1YJN7_9PEZI</name>
<feature type="compositionally biased region" description="Basic and acidic residues" evidence="12">
    <location>
        <begin position="21"/>
        <end position="67"/>
    </location>
</feature>
<organism evidence="14 15">
    <name type="scientific">Verruconis gallopava</name>
    <dbReference type="NCBI Taxonomy" id="253628"/>
    <lineage>
        <taxon>Eukaryota</taxon>
        <taxon>Fungi</taxon>
        <taxon>Dikarya</taxon>
        <taxon>Ascomycota</taxon>
        <taxon>Pezizomycotina</taxon>
        <taxon>Dothideomycetes</taxon>
        <taxon>Pleosporomycetidae</taxon>
        <taxon>Venturiales</taxon>
        <taxon>Sympoventuriaceae</taxon>
        <taxon>Verruconis</taxon>
    </lineage>
</organism>
<keyword evidence="6" id="KW-0547">Nucleotide-binding</keyword>
<dbReference type="InterPro" id="IPR004364">
    <property type="entry name" value="Aa-tRNA-synt_II"/>
</dbReference>
<dbReference type="NCBIfam" id="NF003483">
    <property type="entry name" value="PRK05159.1"/>
    <property type="match status" value="1"/>
</dbReference>
<dbReference type="Gene3D" id="3.30.930.10">
    <property type="entry name" value="Bira Bifunctional Protein, Domain 2"/>
    <property type="match status" value="1"/>
</dbReference>
<dbReference type="SUPFAM" id="SSF50249">
    <property type="entry name" value="Nucleic acid-binding proteins"/>
    <property type="match status" value="1"/>
</dbReference>
<dbReference type="InterPro" id="IPR004523">
    <property type="entry name" value="Asp-tRNA_synthase_2"/>
</dbReference>
<gene>
    <name evidence="14" type="ORF">PV09_07576</name>
</gene>
<proteinExistence type="inferred from homology"/>
<sequence length="557" mass="62050">MADEQKLPERPAEGAEGSAEGGEKLSKKALKKLEKEREKAAKKAEQEKAAAEKKAQEDANDVSKGKYGDTPLVGSGDYKPLSQKRFKLHEVAGVDNGTEVLVRCKVDNARSQSAKLGFLLLSHGPDSIQAVVAASETISRQMVKFAANIPPESIVDVVGLAKDVPEPIKSASISNKELHIVQIWVISRAISKLPIQVADADTRLPSEDKSAEQEEGGRALVGLNTRLDNRVLDLRSPLNRAIFKVRNGVKKAFTQFLTERGFIDIDTPKLLGSPSEGGANVFVVEYYKGKGYLAQSPQFYKEMAISAGFERVFEISDVFRAEDSNTSRHLSEYTSMDLEMEFTDDYMEVVHLIRDLMHYILATLAKNFSREIEYVRGKYPSEPFKLPEKSEDIPIIEFEQGCKWLNEAGIEVDDSDDVNSQQEKALGNIVREKFGTDVYILNGYPHKARAFYTMPRNADLGSKYSNSFDFMMRGQEVLSGAQRIHDHVLLSKKMRSWQPPLDPESAGFKDYVDAFKYGCPPHAGGAFGLERVVSNYLALQNVRQASLFPRDPSRLTP</sequence>